<keyword evidence="5" id="KW-0479">Metal-binding</keyword>
<dbReference type="Proteomes" id="UP000216352">
    <property type="component" value="Unassembled WGS sequence"/>
</dbReference>
<feature type="region of interest" description="Disordered" evidence="6">
    <location>
        <begin position="1"/>
        <end position="37"/>
    </location>
</feature>
<evidence type="ECO:0000256" key="1">
    <source>
        <dbReference type="ARBA" id="ARBA00004141"/>
    </source>
</evidence>
<protein>
    <submittedName>
        <fullName evidence="8">Hemolysin III</fullName>
    </submittedName>
</protein>
<feature type="compositionally biased region" description="Low complexity" evidence="6">
    <location>
        <begin position="25"/>
        <end position="36"/>
    </location>
</feature>
<name>A0A261FVQ5_9BIFI</name>
<feature type="compositionally biased region" description="Polar residues" evidence="6">
    <location>
        <begin position="10"/>
        <end position="19"/>
    </location>
</feature>
<feature type="transmembrane region" description="Helical" evidence="7">
    <location>
        <begin position="254"/>
        <end position="273"/>
    </location>
</feature>
<evidence type="ECO:0000313" key="9">
    <source>
        <dbReference type="Proteomes" id="UP000216352"/>
    </source>
</evidence>
<evidence type="ECO:0000256" key="5">
    <source>
        <dbReference type="PIRSR" id="PIRSR604254-1"/>
    </source>
</evidence>
<evidence type="ECO:0000256" key="3">
    <source>
        <dbReference type="ARBA" id="ARBA00022989"/>
    </source>
</evidence>
<dbReference type="EMBL" id="MWWX01000003">
    <property type="protein sequence ID" value="OZG62846.1"/>
    <property type="molecule type" value="Genomic_DNA"/>
</dbReference>
<keyword evidence="4 7" id="KW-0472">Membrane</keyword>
<dbReference type="PANTHER" id="PTHR20855">
    <property type="entry name" value="ADIPOR/PROGESTIN RECEPTOR-RELATED"/>
    <property type="match status" value="1"/>
</dbReference>
<dbReference type="AlphaFoldDB" id="A0A261FVQ5"/>
<dbReference type="PANTHER" id="PTHR20855:SF3">
    <property type="entry name" value="LD03007P"/>
    <property type="match status" value="1"/>
</dbReference>
<dbReference type="InterPro" id="IPR004254">
    <property type="entry name" value="AdipoR/HlyIII-related"/>
</dbReference>
<reference evidence="8 9" key="1">
    <citation type="journal article" date="2017" name="BMC Genomics">
        <title>Comparative genomic and phylogenomic analyses of the Bifidobacteriaceae family.</title>
        <authorList>
            <person name="Lugli G.A."/>
            <person name="Milani C."/>
            <person name="Turroni F."/>
            <person name="Duranti S."/>
            <person name="Mancabelli L."/>
            <person name="Mangifesta M."/>
            <person name="Ferrario C."/>
            <person name="Modesto M."/>
            <person name="Mattarelli P."/>
            <person name="Jiri K."/>
            <person name="van Sinderen D."/>
            <person name="Ventura M."/>
        </authorList>
    </citation>
    <scope>NUCLEOTIDE SEQUENCE [LARGE SCALE GENOMIC DNA]</scope>
    <source>
        <strain evidence="8 9">DSM 28807</strain>
    </source>
</reference>
<proteinExistence type="predicted"/>
<feature type="binding site" evidence="5">
    <location>
        <position position="339"/>
    </location>
    <ligand>
        <name>Zn(2+)</name>
        <dbReference type="ChEBI" id="CHEBI:29105"/>
    </ligand>
</feature>
<evidence type="ECO:0000256" key="6">
    <source>
        <dbReference type="SAM" id="MobiDB-lite"/>
    </source>
</evidence>
<sequence length="365" mass="39544">MNHSGPVVSSPHQHSTAPSSEPLVATATSSSTTGASVRHAVDSAIRITFDPTSRAARKAQRRYERETSKESARQAAREAQVAAASCTDPTVIAQARSAYDALLTERRRRAQLKRELTIVRQRYVDSKADCRRAKRASLDADTRAGIVRLDGYGQRKPRMRGWLHALMTPLALAASIVLICLAPAGMMKAACAVYGLSAVLLFGNSALLHLKSWSPRATRLLCGIDFSNIFLIIAGTNTPIVCALQPYIRRPYLAFIWSAALIGTVLHLLWIRMPDWINSVIYVALGLAPLAIMPTLWSSPAVGPAATVLIAVGGACYIAGAVCFAIRKPNPILGWFEFHEVFHLGTVAGYVCHVVAVYLVVCGMR</sequence>
<feature type="binding site" evidence="5">
    <location>
        <position position="209"/>
    </location>
    <ligand>
        <name>Zn(2+)</name>
        <dbReference type="ChEBI" id="CHEBI:29105"/>
    </ligand>
</feature>
<dbReference type="GO" id="GO:0046872">
    <property type="term" value="F:metal ion binding"/>
    <property type="evidence" value="ECO:0007669"/>
    <property type="project" value="UniProtKB-KW"/>
</dbReference>
<feature type="transmembrane region" description="Helical" evidence="7">
    <location>
        <begin position="222"/>
        <end position="248"/>
    </location>
</feature>
<organism evidence="8 9">
    <name type="scientific">Bifidobacterium lemurum</name>
    <dbReference type="NCBI Taxonomy" id="1603886"/>
    <lineage>
        <taxon>Bacteria</taxon>
        <taxon>Bacillati</taxon>
        <taxon>Actinomycetota</taxon>
        <taxon>Actinomycetes</taxon>
        <taxon>Bifidobacteriales</taxon>
        <taxon>Bifidobacteriaceae</taxon>
        <taxon>Bifidobacterium</taxon>
    </lineage>
</organism>
<dbReference type="OrthoDB" id="9813689at2"/>
<dbReference type="GO" id="GO:0016020">
    <property type="term" value="C:membrane"/>
    <property type="evidence" value="ECO:0007669"/>
    <property type="project" value="UniProtKB-SubCell"/>
</dbReference>
<keyword evidence="5" id="KW-0862">Zinc</keyword>
<evidence type="ECO:0000313" key="8">
    <source>
        <dbReference type="EMBL" id="OZG62846.1"/>
    </source>
</evidence>
<feature type="binding site" evidence="5">
    <location>
        <position position="343"/>
    </location>
    <ligand>
        <name>Zn(2+)</name>
        <dbReference type="ChEBI" id="CHEBI:29105"/>
    </ligand>
</feature>
<keyword evidence="9" id="KW-1185">Reference proteome</keyword>
<feature type="transmembrane region" description="Helical" evidence="7">
    <location>
        <begin position="192"/>
        <end position="210"/>
    </location>
</feature>
<accession>A0A261FVQ5</accession>
<evidence type="ECO:0000256" key="7">
    <source>
        <dbReference type="SAM" id="Phobius"/>
    </source>
</evidence>
<keyword evidence="3 7" id="KW-1133">Transmembrane helix</keyword>
<evidence type="ECO:0000256" key="2">
    <source>
        <dbReference type="ARBA" id="ARBA00022692"/>
    </source>
</evidence>
<feature type="transmembrane region" description="Helical" evidence="7">
    <location>
        <begin position="338"/>
        <end position="361"/>
    </location>
</feature>
<evidence type="ECO:0000256" key="4">
    <source>
        <dbReference type="ARBA" id="ARBA00023136"/>
    </source>
</evidence>
<feature type="transmembrane region" description="Helical" evidence="7">
    <location>
        <begin position="162"/>
        <end position="186"/>
    </location>
</feature>
<comment type="caution">
    <text evidence="8">The sequence shown here is derived from an EMBL/GenBank/DDBJ whole genome shotgun (WGS) entry which is preliminary data.</text>
</comment>
<feature type="transmembrane region" description="Helical" evidence="7">
    <location>
        <begin position="305"/>
        <end position="326"/>
    </location>
</feature>
<dbReference type="Pfam" id="PF03006">
    <property type="entry name" value="HlyIII"/>
    <property type="match status" value="1"/>
</dbReference>
<comment type="subcellular location">
    <subcellularLocation>
        <location evidence="1">Membrane</location>
        <topology evidence="1">Multi-pass membrane protein</topology>
    </subcellularLocation>
</comment>
<feature type="transmembrane region" description="Helical" evidence="7">
    <location>
        <begin position="280"/>
        <end position="299"/>
    </location>
</feature>
<gene>
    <name evidence="8" type="ORF">BLEM_0514</name>
</gene>
<keyword evidence="2 7" id="KW-0812">Transmembrane</keyword>